<dbReference type="AlphaFoldDB" id="A0A0F9BFB6"/>
<sequence length="83" mass="9993">MVIHRPQSIKEIIGRTEIMAKLYEAWNDLTRLYNKTLKITKDDWGMDRHREMIIIQIKNHIPEMRTFLEKVIELFKKDLGAII</sequence>
<organism evidence="1">
    <name type="scientific">marine sediment metagenome</name>
    <dbReference type="NCBI Taxonomy" id="412755"/>
    <lineage>
        <taxon>unclassified sequences</taxon>
        <taxon>metagenomes</taxon>
        <taxon>ecological metagenomes</taxon>
    </lineage>
</organism>
<name>A0A0F9BFB6_9ZZZZ</name>
<dbReference type="EMBL" id="LAZR01038033">
    <property type="protein sequence ID" value="KKL20604.1"/>
    <property type="molecule type" value="Genomic_DNA"/>
</dbReference>
<evidence type="ECO:0000313" key="1">
    <source>
        <dbReference type="EMBL" id="KKL20604.1"/>
    </source>
</evidence>
<protein>
    <submittedName>
        <fullName evidence="1">Uncharacterized protein</fullName>
    </submittedName>
</protein>
<gene>
    <name evidence="1" type="ORF">LCGC14_2453780</name>
</gene>
<reference evidence="1" key="1">
    <citation type="journal article" date="2015" name="Nature">
        <title>Complex archaea that bridge the gap between prokaryotes and eukaryotes.</title>
        <authorList>
            <person name="Spang A."/>
            <person name="Saw J.H."/>
            <person name="Jorgensen S.L."/>
            <person name="Zaremba-Niedzwiedzka K."/>
            <person name="Martijn J."/>
            <person name="Lind A.E."/>
            <person name="van Eijk R."/>
            <person name="Schleper C."/>
            <person name="Guy L."/>
            <person name="Ettema T.J."/>
        </authorList>
    </citation>
    <scope>NUCLEOTIDE SEQUENCE</scope>
</reference>
<accession>A0A0F9BFB6</accession>
<proteinExistence type="predicted"/>
<comment type="caution">
    <text evidence="1">The sequence shown here is derived from an EMBL/GenBank/DDBJ whole genome shotgun (WGS) entry which is preliminary data.</text>
</comment>